<sequence>MVTDISEKRKGVDTYLKIPLLGGAVIGFAAALIQALLFAAGGPQAYGFCVACHSRDLINYVTNSLTGSNLFLAPFSANAVAAGTLPVLTIIGVLVGAAGAAVLYKEFRVKKGDAKSYAVYGIGGILFMIFALCMGACPYRLALRIGYGDLVAVFGLIALIVGVFIGIKIAMKRMEGK</sequence>
<accession>A0AAE4M9P3</accession>
<dbReference type="Proteomes" id="UP001273136">
    <property type="component" value="Unassembled WGS sequence"/>
</dbReference>
<dbReference type="AlphaFoldDB" id="A0AAE4M9P3"/>
<evidence type="ECO:0000313" key="3">
    <source>
        <dbReference type="Proteomes" id="UP001273136"/>
    </source>
</evidence>
<evidence type="ECO:0000256" key="1">
    <source>
        <dbReference type="SAM" id="Phobius"/>
    </source>
</evidence>
<feature type="transmembrane region" description="Helical" evidence="1">
    <location>
        <begin position="20"/>
        <end position="40"/>
    </location>
</feature>
<dbReference type="RefSeq" id="WP_338093227.1">
    <property type="nucleotide sequence ID" value="NZ_JAWDKA010000001.1"/>
</dbReference>
<reference evidence="2" key="1">
    <citation type="submission" date="2023-06" db="EMBL/GenBank/DDBJ databases">
        <title>Genome sequence of Methancorpusculaceae sp. Ag1.</title>
        <authorList>
            <person name="Protasov E."/>
            <person name="Platt K."/>
            <person name="Poehlein A."/>
            <person name="Daniel R."/>
            <person name="Brune A."/>
        </authorList>
    </citation>
    <scope>NUCLEOTIDE SEQUENCE</scope>
    <source>
        <strain evidence="2">Ag1</strain>
    </source>
</reference>
<proteinExistence type="predicted"/>
<keyword evidence="1" id="KW-0812">Transmembrane</keyword>
<feature type="transmembrane region" description="Helical" evidence="1">
    <location>
        <begin position="147"/>
        <end position="167"/>
    </location>
</feature>
<gene>
    <name evidence="2" type="ORF">McpAg1_00060</name>
</gene>
<organism evidence="2 3">
    <name type="scientific">Methanorbis furvi</name>
    <dbReference type="NCBI Taxonomy" id="3028299"/>
    <lineage>
        <taxon>Archaea</taxon>
        <taxon>Methanobacteriati</taxon>
        <taxon>Methanobacteriota</taxon>
        <taxon>Stenosarchaea group</taxon>
        <taxon>Methanomicrobia</taxon>
        <taxon>Methanomicrobiales</taxon>
        <taxon>Methanocorpusculaceae</taxon>
        <taxon>Methanorbis</taxon>
    </lineage>
</organism>
<keyword evidence="3" id="KW-1185">Reference proteome</keyword>
<protein>
    <recommendedName>
        <fullName evidence="4">Sulphur transport domain-containing protein</fullName>
    </recommendedName>
</protein>
<evidence type="ECO:0008006" key="4">
    <source>
        <dbReference type="Google" id="ProtNLM"/>
    </source>
</evidence>
<evidence type="ECO:0000313" key="2">
    <source>
        <dbReference type="EMBL" id="MDV0440830.1"/>
    </source>
</evidence>
<dbReference type="EMBL" id="JAWDKA010000001">
    <property type="protein sequence ID" value="MDV0440830.1"/>
    <property type="molecule type" value="Genomic_DNA"/>
</dbReference>
<name>A0AAE4M9P3_9EURY</name>
<dbReference type="InterPro" id="IPR007272">
    <property type="entry name" value="Sulf_transp_TsuA/YedE"/>
</dbReference>
<keyword evidence="1" id="KW-1133">Transmembrane helix</keyword>
<comment type="caution">
    <text evidence="2">The sequence shown here is derived from an EMBL/GenBank/DDBJ whole genome shotgun (WGS) entry which is preliminary data.</text>
</comment>
<keyword evidence="1" id="KW-0472">Membrane</keyword>
<dbReference type="Pfam" id="PF04143">
    <property type="entry name" value="Sulf_transp"/>
    <property type="match status" value="1"/>
</dbReference>
<feature type="transmembrane region" description="Helical" evidence="1">
    <location>
        <begin position="79"/>
        <end position="104"/>
    </location>
</feature>
<feature type="transmembrane region" description="Helical" evidence="1">
    <location>
        <begin position="116"/>
        <end position="141"/>
    </location>
</feature>